<name>L1IZP9_GUITC</name>
<accession>L1IZP9</accession>
<dbReference type="Gene3D" id="3.40.20.10">
    <property type="entry name" value="Severin"/>
    <property type="match status" value="1"/>
</dbReference>
<reference evidence="3" key="3">
    <citation type="submission" date="2016-03" db="UniProtKB">
        <authorList>
            <consortium name="EnsemblProtists"/>
        </authorList>
    </citation>
    <scope>IDENTIFICATION</scope>
</reference>
<dbReference type="RefSeq" id="XP_005828255.1">
    <property type="nucleotide sequence ID" value="XM_005828198.1"/>
</dbReference>
<evidence type="ECO:0000313" key="2">
    <source>
        <dbReference type="EMBL" id="EKX41275.1"/>
    </source>
</evidence>
<dbReference type="KEGG" id="gtt:GUITHDRAFT_153904"/>
<sequence>MDKEEVKQEEKPAAASIPAEEAGEEGEESGPRVRMFEIVGWDDGEGDVEFEELENFDSDDLWTSKAFFLVRGGEAASILWIGNEFADGLDDEDRFAEVAVSRFEKHLGRSVKCEERLREGDEEDEFWDLFELG</sequence>
<evidence type="ECO:0008006" key="5">
    <source>
        <dbReference type="Google" id="ProtNLM"/>
    </source>
</evidence>
<evidence type="ECO:0000256" key="1">
    <source>
        <dbReference type="SAM" id="MobiDB-lite"/>
    </source>
</evidence>
<evidence type="ECO:0000313" key="4">
    <source>
        <dbReference type="Proteomes" id="UP000011087"/>
    </source>
</evidence>
<proteinExistence type="predicted"/>
<dbReference type="InterPro" id="IPR029006">
    <property type="entry name" value="ADF-H/Gelsolin-like_dom_sf"/>
</dbReference>
<gene>
    <name evidence="2" type="ORF">GUITHDRAFT_153904</name>
</gene>
<dbReference type="SUPFAM" id="SSF55753">
    <property type="entry name" value="Actin depolymerizing proteins"/>
    <property type="match status" value="1"/>
</dbReference>
<evidence type="ECO:0000313" key="3">
    <source>
        <dbReference type="EnsemblProtists" id="EKX41275"/>
    </source>
</evidence>
<dbReference type="Proteomes" id="UP000011087">
    <property type="component" value="Unassembled WGS sequence"/>
</dbReference>
<reference evidence="2 4" key="1">
    <citation type="journal article" date="2012" name="Nature">
        <title>Algal genomes reveal evolutionary mosaicism and the fate of nucleomorphs.</title>
        <authorList>
            <consortium name="DOE Joint Genome Institute"/>
            <person name="Curtis B.A."/>
            <person name="Tanifuji G."/>
            <person name="Burki F."/>
            <person name="Gruber A."/>
            <person name="Irimia M."/>
            <person name="Maruyama S."/>
            <person name="Arias M.C."/>
            <person name="Ball S.G."/>
            <person name="Gile G.H."/>
            <person name="Hirakawa Y."/>
            <person name="Hopkins J.F."/>
            <person name="Kuo A."/>
            <person name="Rensing S.A."/>
            <person name="Schmutz J."/>
            <person name="Symeonidi A."/>
            <person name="Elias M."/>
            <person name="Eveleigh R.J."/>
            <person name="Herman E.K."/>
            <person name="Klute M.J."/>
            <person name="Nakayama T."/>
            <person name="Obornik M."/>
            <person name="Reyes-Prieto A."/>
            <person name="Armbrust E.V."/>
            <person name="Aves S.J."/>
            <person name="Beiko R.G."/>
            <person name="Coutinho P."/>
            <person name="Dacks J.B."/>
            <person name="Durnford D.G."/>
            <person name="Fast N.M."/>
            <person name="Green B.R."/>
            <person name="Grisdale C.J."/>
            <person name="Hempel F."/>
            <person name="Henrissat B."/>
            <person name="Hoppner M.P."/>
            <person name="Ishida K."/>
            <person name="Kim E."/>
            <person name="Koreny L."/>
            <person name="Kroth P.G."/>
            <person name="Liu Y."/>
            <person name="Malik S.B."/>
            <person name="Maier U.G."/>
            <person name="McRose D."/>
            <person name="Mock T."/>
            <person name="Neilson J.A."/>
            <person name="Onodera N.T."/>
            <person name="Poole A.M."/>
            <person name="Pritham E.J."/>
            <person name="Richards T.A."/>
            <person name="Rocap G."/>
            <person name="Roy S.W."/>
            <person name="Sarai C."/>
            <person name="Schaack S."/>
            <person name="Shirato S."/>
            <person name="Slamovits C.H."/>
            <person name="Spencer D.F."/>
            <person name="Suzuki S."/>
            <person name="Worden A.Z."/>
            <person name="Zauner S."/>
            <person name="Barry K."/>
            <person name="Bell C."/>
            <person name="Bharti A.K."/>
            <person name="Crow J.A."/>
            <person name="Grimwood J."/>
            <person name="Kramer R."/>
            <person name="Lindquist E."/>
            <person name="Lucas S."/>
            <person name="Salamov A."/>
            <person name="McFadden G.I."/>
            <person name="Lane C.E."/>
            <person name="Keeling P.J."/>
            <person name="Gray M.W."/>
            <person name="Grigoriev I.V."/>
            <person name="Archibald J.M."/>
        </authorList>
    </citation>
    <scope>NUCLEOTIDE SEQUENCE</scope>
    <source>
        <strain evidence="2 4">CCMP2712</strain>
    </source>
</reference>
<feature type="region of interest" description="Disordered" evidence="1">
    <location>
        <begin position="1"/>
        <end position="32"/>
    </location>
</feature>
<dbReference type="EMBL" id="JH993025">
    <property type="protein sequence ID" value="EKX41275.1"/>
    <property type="molecule type" value="Genomic_DNA"/>
</dbReference>
<protein>
    <recommendedName>
        <fullName evidence="5">Gelsolin-like domain-containing protein</fullName>
    </recommendedName>
</protein>
<dbReference type="EnsemblProtists" id="EKX41275">
    <property type="protein sequence ID" value="EKX41275"/>
    <property type="gene ID" value="GUITHDRAFT_153904"/>
</dbReference>
<dbReference type="AlphaFoldDB" id="L1IZP9"/>
<feature type="compositionally biased region" description="Basic and acidic residues" evidence="1">
    <location>
        <begin position="1"/>
        <end position="12"/>
    </location>
</feature>
<reference evidence="4" key="2">
    <citation type="submission" date="2012-11" db="EMBL/GenBank/DDBJ databases">
        <authorList>
            <person name="Kuo A."/>
            <person name="Curtis B.A."/>
            <person name="Tanifuji G."/>
            <person name="Burki F."/>
            <person name="Gruber A."/>
            <person name="Irimia M."/>
            <person name="Maruyama S."/>
            <person name="Arias M.C."/>
            <person name="Ball S.G."/>
            <person name="Gile G.H."/>
            <person name="Hirakawa Y."/>
            <person name="Hopkins J.F."/>
            <person name="Rensing S.A."/>
            <person name="Schmutz J."/>
            <person name="Symeonidi A."/>
            <person name="Elias M."/>
            <person name="Eveleigh R.J."/>
            <person name="Herman E.K."/>
            <person name="Klute M.J."/>
            <person name="Nakayama T."/>
            <person name="Obornik M."/>
            <person name="Reyes-Prieto A."/>
            <person name="Armbrust E.V."/>
            <person name="Aves S.J."/>
            <person name="Beiko R.G."/>
            <person name="Coutinho P."/>
            <person name="Dacks J.B."/>
            <person name="Durnford D.G."/>
            <person name="Fast N.M."/>
            <person name="Green B.R."/>
            <person name="Grisdale C."/>
            <person name="Hempe F."/>
            <person name="Henrissat B."/>
            <person name="Hoppner M.P."/>
            <person name="Ishida K.-I."/>
            <person name="Kim E."/>
            <person name="Koreny L."/>
            <person name="Kroth P.G."/>
            <person name="Liu Y."/>
            <person name="Malik S.-B."/>
            <person name="Maier U.G."/>
            <person name="McRose D."/>
            <person name="Mock T."/>
            <person name="Neilson J.A."/>
            <person name="Onodera N.T."/>
            <person name="Poole A.M."/>
            <person name="Pritham E.J."/>
            <person name="Richards T.A."/>
            <person name="Rocap G."/>
            <person name="Roy S.W."/>
            <person name="Sarai C."/>
            <person name="Schaack S."/>
            <person name="Shirato S."/>
            <person name="Slamovits C.H."/>
            <person name="Spencer D.F."/>
            <person name="Suzuki S."/>
            <person name="Worden A.Z."/>
            <person name="Zauner S."/>
            <person name="Barry K."/>
            <person name="Bell C."/>
            <person name="Bharti A.K."/>
            <person name="Crow J.A."/>
            <person name="Grimwood J."/>
            <person name="Kramer R."/>
            <person name="Lindquist E."/>
            <person name="Lucas S."/>
            <person name="Salamov A."/>
            <person name="McFadden G.I."/>
            <person name="Lane C.E."/>
            <person name="Keeling P.J."/>
            <person name="Gray M.W."/>
            <person name="Grigoriev I.V."/>
            <person name="Archibald J.M."/>
        </authorList>
    </citation>
    <scope>NUCLEOTIDE SEQUENCE</scope>
    <source>
        <strain evidence="4">CCMP2712</strain>
    </source>
</reference>
<organism evidence="2">
    <name type="scientific">Guillardia theta (strain CCMP2712)</name>
    <name type="common">Cryptophyte</name>
    <dbReference type="NCBI Taxonomy" id="905079"/>
    <lineage>
        <taxon>Eukaryota</taxon>
        <taxon>Cryptophyceae</taxon>
        <taxon>Pyrenomonadales</taxon>
        <taxon>Geminigeraceae</taxon>
        <taxon>Guillardia</taxon>
    </lineage>
</organism>
<dbReference type="PaxDb" id="55529-EKX41275"/>
<dbReference type="GeneID" id="17297852"/>
<dbReference type="HOGENOM" id="CLU_1910657_0_0_1"/>
<keyword evidence="4" id="KW-1185">Reference proteome</keyword>